<dbReference type="InterPro" id="IPR050306">
    <property type="entry name" value="PfkB_Carbo_kinase"/>
</dbReference>
<dbReference type="AlphaFoldDB" id="A0A0A0ECI9"/>
<keyword evidence="6" id="KW-1185">Reference proteome</keyword>
<dbReference type="GO" id="GO:0042840">
    <property type="term" value="P:D-glucuronate catabolic process"/>
    <property type="evidence" value="ECO:0007669"/>
    <property type="project" value="TreeGrafter"/>
</dbReference>
<dbReference type="GO" id="GO:0006974">
    <property type="term" value="P:DNA damage response"/>
    <property type="evidence" value="ECO:0007669"/>
    <property type="project" value="TreeGrafter"/>
</dbReference>
<evidence type="ECO:0000256" key="3">
    <source>
        <dbReference type="ARBA" id="ARBA00022777"/>
    </source>
</evidence>
<dbReference type="InterPro" id="IPR002173">
    <property type="entry name" value="Carboh/pur_kinase_PfkB_CS"/>
</dbReference>
<protein>
    <recommendedName>
        <fullName evidence="4">Carbohydrate kinase PfkB domain-containing protein</fullName>
    </recommendedName>
</protein>
<dbReference type="GO" id="GO:0019698">
    <property type="term" value="P:D-galacturonate catabolic process"/>
    <property type="evidence" value="ECO:0007669"/>
    <property type="project" value="TreeGrafter"/>
</dbReference>
<evidence type="ECO:0000259" key="4">
    <source>
        <dbReference type="Pfam" id="PF00294"/>
    </source>
</evidence>
<organism evidence="5 6">
    <name type="scientific">Pseudooceanicola atlanticus</name>
    <dbReference type="NCBI Taxonomy" id="1461694"/>
    <lineage>
        <taxon>Bacteria</taxon>
        <taxon>Pseudomonadati</taxon>
        <taxon>Pseudomonadota</taxon>
        <taxon>Alphaproteobacteria</taxon>
        <taxon>Rhodobacterales</taxon>
        <taxon>Paracoccaceae</taxon>
        <taxon>Pseudooceanicola</taxon>
    </lineage>
</organism>
<gene>
    <name evidence="5" type="ORF">ATO9_14380</name>
</gene>
<evidence type="ECO:0000313" key="6">
    <source>
        <dbReference type="Proteomes" id="UP000030004"/>
    </source>
</evidence>
<name>A0A0A0ECI9_9RHOB</name>
<sequence>MTRFLSIGECMVEFAPDEGGLYRSGFAGDTFNTAWYMRQLCHPGTEVLYHSAIGDDAASAEMTGFVREAGIGFDPLVIPGASVGLYMISLLEGERSFSYWRSASAARRLAEGLEACPALSPGDILFFSGITMAILHPETRAPFLDFVSKARANGITVAFDPNLRPRLWADGAEMCDWITRSAEVADVLLPSFDDEATHFGDTAPQGTVTRYRALGAATVVVKNGGGDVLVQSDGHAPVHVSPPKVMQVVDSTAAGDAFNAGFLSRWMRKAPLREAVEVGCNVSAQVIRQRGALTRISL</sequence>
<dbReference type="RefSeq" id="WP_081979590.1">
    <property type="nucleotide sequence ID" value="NZ_AQQX01000005.1"/>
</dbReference>
<comment type="similarity">
    <text evidence="1">Belongs to the carbohydrate kinase PfkB family.</text>
</comment>
<dbReference type="CDD" id="cd01166">
    <property type="entry name" value="KdgK"/>
    <property type="match status" value="1"/>
</dbReference>
<dbReference type="OrthoDB" id="9776822at2"/>
<dbReference type="Pfam" id="PF00294">
    <property type="entry name" value="PfkB"/>
    <property type="match status" value="1"/>
</dbReference>
<accession>A0A0A0ECI9</accession>
<dbReference type="STRING" id="1461694.ATO9_14380"/>
<comment type="caution">
    <text evidence="5">The sequence shown here is derived from an EMBL/GenBank/DDBJ whole genome shotgun (WGS) entry which is preliminary data.</text>
</comment>
<dbReference type="Gene3D" id="3.40.1190.20">
    <property type="match status" value="1"/>
</dbReference>
<dbReference type="PANTHER" id="PTHR43085">
    <property type="entry name" value="HEXOKINASE FAMILY MEMBER"/>
    <property type="match status" value="1"/>
</dbReference>
<dbReference type="InterPro" id="IPR029056">
    <property type="entry name" value="Ribokinase-like"/>
</dbReference>
<keyword evidence="2" id="KW-0808">Transferase</keyword>
<dbReference type="InterPro" id="IPR011611">
    <property type="entry name" value="PfkB_dom"/>
</dbReference>
<feature type="domain" description="Carbohydrate kinase PfkB" evidence="4">
    <location>
        <begin position="1"/>
        <end position="293"/>
    </location>
</feature>
<dbReference type="EMBL" id="AQQX01000005">
    <property type="protein sequence ID" value="KGM48159.1"/>
    <property type="molecule type" value="Genomic_DNA"/>
</dbReference>
<keyword evidence="3" id="KW-0418">Kinase</keyword>
<dbReference type="GO" id="GO:0008673">
    <property type="term" value="F:2-dehydro-3-deoxygluconokinase activity"/>
    <property type="evidence" value="ECO:0007669"/>
    <property type="project" value="TreeGrafter"/>
</dbReference>
<dbReference type="PANTHER" id="PTHR43085:SF15">
    <property type="entry name" value="2-DEHYDRO-3-DEOXYGLUCONOKINASE"/>
    <property type="match status" value="1"/>
</dbReference>
<reference evidence="5 6" key="1">
    <citation type="journal article" date="2015" name="Antonie Van Leeuwenhoek">
        <title>Pseudooceanicola atlanticus gen. nov. sp. nov., isolated from surface seawater of the Atlantic Ocean and reclassification of Oceanicola batsensis, Oceanicola marinus, Oceanicola nitratireducens, Oceanicola nanhaiensis, Oceanicola antarcticus and Oceanicola flagellatus, as Pseudooceanicola batsensis comb. nov., Pseudooceanicola marinus comb. nov., Pseudooceanicola nitratireducens comb. nov., Pseudooceanicola nanhaiensis comb. nov., Pseudooceanicola antarcticus comb. nov., and Pseudooceanicola flagellatus comb. nov.</title>
        <authorList>
            <person name="Lai Q."/>
            <person name="Li G."/>
            <person name="Liu X."/>
            <person name="Du Y."/>
            <person name="Sun F."/>
            <person name="Shao Z."/>
        </authorList>
    </citation>
    <scope>NUCLEOTIDE SEQUENCE [LARGE SCALE GENOMIC DNA]</scope>
    <source>
        <strain evidence="5 6">22II-s11g</strain>
    </source>
</reference>
<proteinExistence type="inferred from homology"/>
<evidence type="ECO:0000256" key="2">
    <source>
        <dbReference type="ARBA" id="ARBA00022679"/>
    </source>
</evidence>
<dbReference type="eggNOG" id="COG0524">
    <property type="taxonomic scope" value="Bacteria"/>
</dbReference>
<evidence type="ECO:0000256" key="1">
    <source>
        <dbReference type="ARBA" id="ARBA00010688"/>
    </source>
</evidence>
<evidence type="ECO:0000313" key="5">
    <source>
        <dbReference type="EMBL" id="KGM48159.1"/>
    </source>
</evidence>
<dbReference type="Proteomes" id="UP000030004">
    <property type="component" value="Unassembled WGS sequence"/>
</dbReference>
<dbReference type="GO" id="GO:0005829">
    <property type="term" value="C:cytosol"/>
    <property type="evidence" value="ECO:0007669"/>
    <property type="project" value="TreeGrafter"/>
</dbReference>
<dbReference type="SUPFAM" id="SSF53613">
    <property type="entry name" value="Ribokinase-like"/>
    <property type="match status" value="1"/>
</dbReference>
<dbReference type="PROSITE" id="PS00584">
    <property type="entry name" value="PFKB_KINASES_2"/>
    <property type="match status" value="1"/>
</dbReference>